<sequence>MSVFRVCHLAGKLTRTLQKRQPGLDITNKDILCVEIAGLCHDLGHGPFSHLFDSKFIPTAKPGREWKHEDGSVMMFNFLRSDNDLEQEFQKYGLDDNDIAFIVEQIAGPKKRNNGEWPYKGREKAKEYLYEVVANKRNGIDVDKWDYFARDCHGLGIQNTFDHNRFMKFARVIMVDDNLQICSREKEAETLYSMFQIRATLHRRAYQHRVSNAVQAMIVDALIIADKTKLIPKNDRSLISISDCIDYPEAYTRLSDSIFHVILMSIDKQLAEARAILQRVLRRKLYRCVGETNPKQTTSKDQIKELRTKIMTYIIGKSGGKLTKTDLYVDTVCLDYGSDTENPINNVCFYSKNNVDKAIYINQEKVSVMLPNVFAEHIIRLFYKNTDSEGSRNASSYFHQWCEEHGYQQQSKIPDDVTAI</sequence>
<dbReference type="GO" id="GO:0045088">
    <property type="term" value="P:regulation of innate immune response"/>
    <property type="evidence" value="ECO:0007669"/>
    <property type="project" value="TreeGrafter"/>
</dbReference>
<dbReference type="AlphaFoldDB" id="A0A8B6E047"/>
<dbReference type="InterPro" id="IPR003607">
    <property type="entry name" value="HD/PDEase_dom"/>
</dbReference>
<dbReference type="InterPro" id="IPR050135">
    <property type="entry name" value="dGTPase-like"/>
</dbReference>
<proteinExistence type="inferred from homology"/>
<dbReference type="GO" id="GO:0051607">
    <property type="term" value="P:defense response to virus"/>
    <property type="evidence" value="ECO:0007669"/>
    <property type="project" value="TreeGrafter"/>
</dbReference>
<accession>A0A8B6E047</accession>
<evidence type="ECO:0000313" key="3">
    <source>
        <dbReference type="EMBL" id="VDI26785.1"/>
    </source>
</evidence>
<dbReference type="PANTHER" id="PTHR11373">
    <property type="entry name" value="DEOXYNUCLEOSIDE TRIPHOSPHATE TRIPHOSPHOHYDROLASE"/>
    <property type="match status" value="1"/>
</dbReference>
<evidence type="ECO:0000256" key="1">
    <source>
        <dbReference type="ARBA" id="ARBA00005776"/>
    </source>
</evidence>
<dbReference type="PANTHER" id="PTHR11373:SF4">
    <property type="entry name" value="DEOXYNUCLEOSIDE TRIPHOSPHATE TRIPHOSPHOHYDROLASE SAMHD1"/>
    <property type="match status" value="1"/>
</dbReference>
<evidence type="ECO:0000313" key="4">
    <source>
        <dbReference type="Proteomes" id="UP000596742"/>
    </source>
</evidence>
<dbReference type="EMBL" id="UYJE01004290">
    <property type="protein sequence ID" value="VDI26785.1"/>
    <property type="molecule type" value="Genomic_DNA"/>
</dbReference>
<dbReference type="Gene3D" id="1.10.3210.10">
    <property type="entry name" value="Hypothetical protein af1432"/>
    <property type="match status" value="1"/>
</dbReference>
<dbReference type="InterPro" id="IPR006674">
    <property type="entry name" value="HD_domain"/>
</dbReference>
<keyword evidence="4" id="KW-1185">Reference proteome</keyword>
<dbReference type="SUPFAM" id="SSF109604">
    <property type="entry name" value="HD-domain/PDEase-like"/>
    <property type="match status" value="1"/>
</dbReference>
<comment type="caution">
    <text evidence="3">The sequence shown here is derived from an EMBL/GenBank/DDBJ whole genome shotgun (WGS) entry which is preliminary data.</text>
</comment>
<dbReference type="Gene3D" id="3.30.70.2760">
    <property type="match status" value="1"/>
</dbReference>
<dbReference type="GO" id="GO:0006203">
    <property type="term" value="P:dGTP catabolic process"/>
    <property type="evidence" value="ECO:0007669"/>
    <property type="project" value="TreeGrafter"/>
</dbReference>
<dbReference type="Proteomes" id="UP000596742">
    <property type="component" value="Unassembled WGS sequence"/>
</dbReference>
<comment type="similarity">
    <text evidence="1">Belongs to the SAMHD1 family.</text>
</comment>
<organism evidence="3 4">
    <name type="scientific">Mytilus galloprovincialis</name>
    <name type="common">Mediterranean mussel</name>
    <dbReference type="NCBI Taxonomy" id="29158"/>
    <lineage>
        <taxon>Eukaryota</taxon>
        <taxon>Metazoa</taxon>
        <taxon>Spiralia</taxon>
        <taxon>Lophotrochozoa</taxon>
        <taxon>Mollusca</taxon>
        <taxon>Bivalvia</taxon>
        <taxon>Autobranchia</taxon>
        <taxon>Pteriomorphia</taxon>
        <taxon>Mytilida</taxon>
        <taxon>Mytiloidea</taxon>
        <taxon>Mytilidae</taxon>
        <taxon>Mytilinae</taxon>
        <taxon>Mytilus</taxon>
    </lineage>
</organism>
<dbReference type="GO" id="GO:0008832">
    <property type="term" value="F:dGTPase activity"/>
    <property type="evidence" value="ECO:0007669"/>
    <property type="project" value="TreeGrafter"/>
</dbReference>
<dbReference type="OrthoDB" id="9991235at2759"/>
<dbReference type="GO" id="GO:0005634">
    <property type="term" value="C:nucleus"/>
    <property type="evidence" value="ECO:0007669"/>
    <property type="project" value="TreeGrafter"/>
</dbReference>
<evidence type="ECO:0000259" key="2">
    <source>
        <dbReference type="Pfam" id="PF01966"/>
    </source>
</evidence>
<gene>
    <name evidence="3" type="ORF">MGAL_10B050813</name>
</gene>
<feature type="domain" description="HD" evidence="2">
    <location>
        <begin position="4"/>
        <end position="149"/>
    </location>
</feature>
<name>A0A8B6E047_MYTGA</name>
<reference evidence="3" key="1">
    <citation type="submission" date="2018-11" db="EMBL/GenBank/DDBJ databases">
        <authorList>
            <person name="Alioto T."/>
            <person name="Alioto T."/>
        </authorList>
    </citation>
    <scope>NUCLEOTIDE SEQUENCE</scope>
</reference>
<dbReference type="CDD" id="cd00077">
    <property type="entry name" value="HDc"/>
    <property type="match status" value="1"/>
</dbReference>
<protein>
    <recommendedName>
        <fullName evidence="2">HD domain-containing protein</fullName>
    </recommendedName>
</protein>
<dbReference type="Pfam" id="PF01966">
    <property type="entry name" value="HD"/>
    <property type="match status" value="1"/>
</dbReference>